<gene>
    <name evidence="1" type="ORF">SDC9_121597</name>
</gene>
<comment type="caution">
    <text evidence="1">The sequence shown here is derived from an EMBL/GenBank/DDBJ whole genome shotgun (WGS) entry which is preliminary data.</text>
</comment>
<organism evidence="1">
    <name type="scientific">bioreactor metagenome</name>
    <dbReference type="NCBI Taxonomy" id="1076179"/>
    <lineage>
        <taxon>unclassified sequences</taxon>
        <taxon>metagenomes</taxon>
        <taxon>ecological metagenomes</taxon>
    </lineage>
</organism>
<dbReference type="AlphaFoldDB" id="A0A645CCE4"/>
<accession>A0A645CCE4</accession>
<name>A0A645CCE4_9ZZZZ</name>
<proteinExistence type="predicted"/>
<reference evidence="1" key="1">
    <citation type="submission" date="2019-08" db="EMBL/GenBank/DDBJ databases">
        <authorList>
            <person name="Kucharzyk K."/>
            <person name="Murdoch R.W."/>
            <person name="Higgins S."/>
            <person name="Loffler F."/>
        </authorList>
    </citation>
    <scope>NUCLEOTIDE SEQUENCE</scope>
</reference>
<evidence type="ECO:0000313" key="1">
    <source>
        <dbReference type="EMBL" id="MPM74609.1"/>
    </source>
</evidence>
<protein>
    <submittedName>
        <fullName evidence="1">Uncharacterized protein</fullName>
    </submittedName>
</protein>
<sequence>MDPGCDQPRLNLGVRCILQRVGLVLALRARFLNQMQLRAARRLLGSADEPRPVVIVNIARFLR</sequence>
<dbReference type="EMBL" id="VSSQ01026079">
    <property type="protein sequence ID" value="MPM74609.1"/>
    <property type="molecule type" value="Genomic_DNA"/>
</dbReference>